<organism evidence="2 3">
    <name type="scientific">Marasmius tenuissimus</name>
    <dbReference type="NCBI Taxonomy" id="585030"/>
    <lineage>
        <taxon>Eukaryota</taxon>
        <taxon>Fungi</taxon>
        <taxon>Dikarya</taxon>
        <taxon>Basidiomycota</taxon>
        <taxon>Agaricomycotina</taxon>
        <taxon>Agaricomycetes</taxon>
        <taxon>Agaricomycetidae</taxon>
        <taxon>Agaricales</taxon>
        <taxon>Marasmiineae</taxon>
        <taxon>Marasmiaceae</taxon>
        <taxon>Marasmius</taxon>
    </lineage>
</organism>
<accession>A0ABR3A9D1</accession>
<dbReference type="EMBL" id="JBBXMP010000008">
    <property type="protein sequence ID" value="KAL0070145.1"/>
    <property type="molecule type" value="Genomic_DNA"/>
</dbReference>
<dbReference type="Proteomes" id="UP001437256">
    <property type="component" value="Unassembled WGS sequence"/>
</dbReference>
<protein>
    <recommendedName>
        <fullName evidence="4">F-box domain-containing protein</fullName>
    </recommendedName>
</protein>
<sequence length="714" mass="81992">MEIEEPDEYTCYLKGRHHNRVSDDKRLKDSGRAAVQVTLETEESRGVWEDPDAFRYYQVIRFFKSLEGFYKGTLDLTGRHQHRLDDLLSTFSEFSVDFNAIRATAKIEEYRDRDGTGKVTGKTTIQFVITDAELWKSCRLKWKLPRVVSFTQLERHIAQLAKVVHDAGGKAKLQKLCLTDMPQEVLDLIFSVAELGQTRLLASTCKLLKNVGTPHLYHTRSLDLHLAKHEHILRMISKPPTPKFLNALASAQARRLIHLVNFLISRPGLAKAVENLDMTDHWKMDGRRVPAIRPYWDHLAFYTPVNRSLNTFLASSTGLACLSVSHFAVSSDWLRTISQLPKLHTVRFHCASINDESVEEDILSDRIPPSPQVLSLQWYEPRYHEEEGADEDEPPSRESGALGLWHTLLLFPNLITFNHHLPRADGSLCTQAVTDRCNMFAEGLRRLSIDVVWVFVDGVSRWINEAALRSMKPCTLTHLKLRTDRPISDATIIRLLEAVQQAPLEVLAIEGLKEGSLGLFERIPTLFPDLIGLTLIRRENRFQRNTKLATWPHQSGEYATRFQGFKKLKYFGWNYRISLEESTPCGLVGFEASALEASEKSTKRKGKKKGRRHDHDNDDDHDSDYDWSWLHGLHDDDYFSDAPNLALPFASYCPTLETMCLEDRSREYFMVTRGEHGEVTVKRHSYDETRLTTERDWNPTGYHDGWRPVLPEST</sequence>
<feature type="compositionally biased region" description="Basic residues" evidence="1">
    <location>
        <begin position="602"/>
        <end position="612"/>
    </location>
</feature>
<feature type="region of interest" description="Disordered" evidence="1">
    <location>
        <begin position="599"/>
        <end position="619"/>
    </location>
</feature>
<evidence type="ECO:0000313" key="2">
    <source>
        <dbReference type="EMBL" id="KAL0070145.1"/>
    </source>
</evidence>
<reference evidence="2 3" key="1">
    <citation type="submission" date="2024-05" db="EMBL/GenBank/DDBJ databases">
        <title>A draft genome resource for the thread blight pathogen Marasmius tenuissimus strain MS-2.</title>
        <authorList>
            <person name="Yulfo-Soto G.E."/>
            <person name="Baruah I.K."/>
            <person name="Amoako-Attah I."/>
            <person name="Bukari Y."/>
            <person name="Meinhardt L.W."/>
            <person name="Bailey B.A."/>
            <person name="Cohen S.P."/>
        </authorList>
    </citation>
    <scope>NUCLEOTIDE SEQUENCE [LARGE SCALE GENOMIC DNA]</scope>
    <source>
        <strain evidence="2 3">MS-2</strain>
    </source>
</reference>
<name>A0ABR3A9D1_9AGAR</name>
<gene>
    <name evidence="2" type="ORF">AAF712_002635</name>
</gene>
<evidence type="ECO:0008006" key="4">
    <source>
        <dbReference type="Google" id="ProtNLM"/>
    </source>
</evidence>
<evidence type="ECO:0000256" key="1">
    <source>
        <dbReference type="SAM" id="MobiDB-lite"/>
    </source>
</evidence>
<keyword evidence="3" id="KW-1185">Reference proteome</keyword>
<comment type="caution">
    <text evidence="2">The sequence shown here is derived from an EMBL/GenBank/DDBJ whole genome shotgun (WGS) entry which is preliminary data.</text>
</comment>
<proteinExistence type="predicted"/>
<evidence type="ECO:0000313" key="3">
    <source>
        <dbReference type="Proteomes" id="UP001437256"/>
    </source>
</evidence>